<comment type="caution">
    <text evidence="3">The sequence shown here is derived from an EMBL/GenBank/DDBJ whole genome shotgun (WGS) entry which is preliminary data.</text>
</comment>
<dbReference type="Proteomes" id="UP000193920">
    <property type="component" value="Unassembled WGS sequence"/>
</dbReference>
<protein>
    <submittedName>
        <fullName evidence="3">GAF domain-containing protein</fullName>
    </submittedName>
</protein>
<name>A0A1Y2FHH3_9FUNG</name>
<dbReference type="FunFam" id="3.30.450.40:FF:000008">
    <property type="entry name" value="GAF domain-containing proteins"/>
    <property type="match status" value="1"/>
</dbReference>
<evidence type="ECO:0000313" key="3">
    <source>
        <dbReference type="EMBL" id="ORY83411.1"/>
    </source>
</evidence>
<dbReference type="Gene3D" id="3.30.450.40">
    <property type="match status" value="1"/>
</dbReference>
<evidence type="ECO:0000256" key="1">
    <source>
        <dbReference type="ARBA" id="ARBA00038454"/>
    </source>
</evidence>
<dbReference type="SUPFAM" id="SSF55781">
    <property type="entry name" value="GAF domain-like"/>
    <property type="match status" value="1"/>
</dbReference>
<keyword evidence="4" id="KW-1185">Reference proteome</keyword>
<dbReference type="InterPro" id="IPR000614">
    <property type="entry name" value="FRMsr_CS"/>
</dbReference>
<dbReference type="PANTHER" id="PTHR21021">
    <property type="entry name" value="GAF/PUTATIVE CYTOSKELETAL PROTEIN"/>
    <property type="match status" value="1"/>
</dbReference>
<reference evidence="3 4" key="1">
    <citation type="submission" date="2016-08" db="EMBL/GenBank/DDBJ databases">
        <title>A Parts List for Fungal Cellulosomes Revealed by Comparative Genomics.</title>
        <authorList>
            <consortium name="DOE Joint Genome Institute"/>
            <person name="Haitjema C.H."/>
            <person name="Gilmore S.P."/>
            <person name="Henske J.K."/>
            <person name="Solomon K.V."/>
            <person name="De Groot R."/>
            <person name="Kuo A."/>
            <person name="Mondo S.J."/>
            <person name="Salamov A.A."/>
            <person name="Labutti K."/>
            <person name="Zhao Z."/>
            <person name="Chiniquy J."/>
            <person name="Barry K."/>
            <person name="Brewer H.M."/>
            <person name="Purvine S.O."/>
            <person name="Wright A.T."/>
            <person name="Boxma B."/>
            <person name="Van Alen T."/>
            <person name="Hackstein J.H."/>
            <person name="Baker S.E."/>
            <person name="Grigoriev I.V."/>
            <person name="O'Malley M.A."/>
        </authorList>
    </citation>
    <scope>NUCLEOTIDE SEQUENCE [LARGE SCALE GENOMIC DNA]</scope>
    <source>
        <strain evidence="3 4">G1</strain>
    </source>
</reference>
<dbReference type="GO" id="GO:0034599">
    <property type="term" value="P:cellular response to oxidative stress"/>
    <property type="evidence" value="ECO:0007669"/>
    <property type="project" value="EnsemblFungi"/>
</dbReference>
<feature type="domain" description="GAF" evidence="2">
    <location>
        <begin position="43"/>
        <end position="142"/>
    </location>
</feature>
<evidence type="ECO:0000313" key="4">
    <source>
        <dbReference type="Proteomes" id="UP000193920"/>
    </source>
</evidence>
<sequence>MENEIDLLPAQLESLISQDKYEITVLSNTSALIFQSLPEVSWAGFYLLRDGKLILGPFQGKVACTEIKIGRGVCGTSAEKKETVIVKDVHKFPGHIACDSESNSEIVLPIFKNGEIYGVLDLDSKKLERFDEKDKTLLESLVKVLEKKLIEF</sequence>
<dbReference type="AlphaFoldDB" id="A0A1Y2FHH3"/>
<dbReference type="EMBL" id="MCOG01000007">
    <property type="protein sequence ID" value="ORY83411.1"/>
    <property type="molecule type" value="Genomic_DNA"/>
</dbReference>
<dbReference type="InterPro" id="IPR003018">
    <property type="entry name" value="GAF"/>
</dbReference>
<organism evidence="3 4">
    <name type="scientific">Neocallimastix californiae</name>
    <dbReference type="NCBI Taxonomy" id="1754190"/>
    <lineage>
        <taxon>Eukaryota</taxon>
        <taxon>Fungi</taxon>
        <taxon>Fungi incertae sedis</taxon>
        <taxon>Chytridiomycota</taxon>
        <taxon>Chytridiomycota incertae sedis</taxon>
        <taxon>Neocallimastigomycetes</taxon>
        <taxon>Neocallimastigales</taxon>
        <taxon>Neocallimastigaceae</taxon>
        <taxon>Neocallimastix</taxon>
    </lineage>
</organism>
<evidence type="ECO:0000259" key="2">
    <source>
        <dbReference type="Pfam" id="PF13185"/>
    </source>
</evidence>
<dbReference type="GO" id="GO:0005829">
    <property type="term" value="C:cytosol"/>
    <property type="evidence" value="ECO:0007669"/>
    <property type="project" value="TreeGrafter"/>
</dbReference>
<proteinExistence type="inferred from homology"/>
<accession>A0A1Y2FHH3</accession>
<dbReference type="InterPro" id="IPR051330">
    <property type="entry name" value="Phosphatase_reg/MetRdx"/>
</dbReference>
<dbReference type="PANTHER" id="PTHR21021:SF15">
    <property type="entry name" value="FREE METHIONINE-R-SULFOXIDE REDUCTASE"/>
    <property type="match status" value="1"/>
</dbReference>
<dbReference type="PROSITE" id="PS01320">
    <property type="entry name" value="UPF0067"/>
    <property type="match status" value="1"/>
</dbReference>
<dbReference type="InterPro" id="IPR029016">
    <property type="entry name" value="GAF-like_dom_sf"/>
</dbReference>
<dbReference type="Pfam" id="PF13185">
    <property type="entry name" value="GAF_2"/>
    <property type="match status" value="1"/>
</dbReference>
<dbReference type="STRING" id="1754190.A0A1Y2FHH3"/>
<dbReference type="OrthoDB" id="15735at2759"/>
<comment type="similarity">
    <text evidence="1">Belongs to the free Met sulfoxide reductase family.</text>
</comment>
<gene>
    <name evidence="3" type="ORF">LY90DRAFT_697339</name>
</gene>
<dbReference type="GO" id="GO:0033745">
    <property type="term" value="F:L-methionine-(R)-S-oxide reductase activity"/>
    <property type="evidence" value="ECO:0007669"/>
    <property type="project" value="EnsemblFungi"/>
</dbReference>